<name>A0A0E2BMW8_9LEPT</name>
<keyword evidence="3" id="KW-1185">Reference proteome</keyword>
<feature type="compositionally biased region" description="Polar residues" evidence="1">
    <location>
        <begin position="20"/>
        <end position="29"/>
    </location>
</feature>
<evidence type="ECO:0000256" key="1">
    <source>
        <dbReference type="SAM" id="MobiDB-lite"/>
    </source>
</evidence>
<dbReference type="EMBL" id="AHON02000063">
    <property type="protein sequence ID" value="EKO32671.1"/>
    <property type="molecule type" value="Genomic_DNA"/>
</dbReference>
<dbReference type="RefSeq" id="WP_004485072.1">
    <property type="nucleotide sequence ID" value="NZ_AHON02000063.1"/>
</dbReference>
<dbReference type="Proteomes" id="UP000006329">
    <property type="component" value="Unassembled WGS sequence"/>
</dbReference>
<dbReference type="AlphaFoldDB" id="A0A0E2BMW8"/>
<accession>A0A0E2BMW8</accession>
<sequence length="123" mass="13052">MSQSPFSTKAKGLREPELITFNNPNNLDESSVGKPASISGEMTVSLTANGGKFDGFISSVDKQSVTVQIEGSFEALYTGTNPSYGREVLVADGSGAIKKDVAGDVYLILSIDTNAKRVSFIRL</sequence>
<gene>
    <name evidence="2" type="ORF">LEP1GSC179_3007</name>
</gene>
<protein>
    <submittedName>
        <fullName evidence="2">Uncharacterized protein</fullName>
    </submittedName>
</protein>
<feature type="region of interest" description="Disordered" evidence="1">
    <location>
        <begin position="1"/>
        <end position="34"/>
    </location>
</feature>
<comment type="caution">
    <text evidence="2">The sequence shown here is derived from an EMBL/GenBank/DDBJ whole genome shotgun (WGS) entry which is preliminary data.</text>
</comment>
<evidence type="ECO:0000313" key="3">
    <source>
        <dbReference type="Proteomes" id="UP000006329"/>
    </source>
</evidence>
<proteinExistence type="predicted"/>
<organism evidence="2 3">
    <name type="scientific">Leptospira santarosai str. MOR084</name>
    <dbReference type="NCBI Taxonomy" id="1049984"/>
    <lineage>
        <taxon>Bacteria</taxon>
        <taxon>Pseudomonadati</taxon>
        <taxon>Spirochaetota</taxon>
        <taxon>Spirochaetia</taxon>
        <taxon>Leptospirales</taxon>
        <taxon>Leptospiraceae</taxon>
        <taxon>Leptospira</taxon>
    </lineage>
</organism>
<reference evidence="2" key="1">
    <citation type="submission" date="2012-10" db="EMBL/GenBank/DDBJ databases">
        <authorList>
            <person name="Harkins D.M."/>
            <person name="Durkin A.S."/>
            <person name="Brinkac L.M."/>
            <person name="Haft D.H."/>
            <person name="Selengut J.D."/>
            <person name="Sanka R."/>
            <person name="DePew J."/>
            <person name="Purushe J."/>
            <person name="Matthias M.A."/>
            <person name="Vinetz J.M."/>
            <person name="Sutton G.G."/>
            <person name="Nierman W.C."/>
            <person name="Fouts D.E."/>
        </authorList>
    </citation>
    <scope>NUCLEOTIDE SEQUENCE [LARGE SCALE GENOMIC DNA]</scope>
    <source>
        <strain evidence="2">MOR084</strain>
    </source>
</reference>
<evidence type="ECO:0000313" key="2">
    <source>
        <dbReference type="EMBL" id="EKO32671.1"/>
    </source>
</evidence>